<dbReference type="Gene3D" id="3.40.50.10710">
    <property type="entry name" value="Metallo-hydrolase/oxidoreductase"/>
    <property type="match status" value="1"/>
</dbReference>
<proteinExistence type="predicted"/>
<keyword evidence="7" id="KW-1185">Reference proteome</keyword>
<keyword evidence="1" id="KW-0269">Exonuclease</keyword>
<dbReference type="PROSITE" id="PS51257">
    <property type="entry name" value="PROKAR_LIPOPROTEIN"/>
    <property type="match status" value="1"/>
</dbReference>
<dbReference type="SUPFAM" id="SSF56281">
    <property type="entry name" value="Metallo-hydrolase/oxidoreductase"/>
    <property type="match status" value="1"/>
</dbReference>
<dbReference type="InterPro" id="IPR042173">
    <property type="entry name" value="RNase_J_2"/>
</dbReference>
<dbReference type="Proteomes" id="UP000184089">
    <property type="component" value="Unassembled WGS sequence"/>
</dbReference>
<feature type="domain" description="Metallo-beta-lactamase" evidence="3">
    <location>
        <begin position="15"/>
        <end position="238"/>
    </location>
</feature>
<dbReference type="EMBL" id="WWVX01000008">
    <property type="protein sequence ID" value="MZL70465.1"/>
    <property type="molecule type" value="Genomic_DNA"/>
</dbReference>
<evidence type="ECO:0000259" key="3">
    <source>
        <dbReference type="SMART" id="SM00849"/>
    </source>
</evidence>
<evidence type="ECO:0000313" key="7">
    <source>
        <dbReference type="Proteomes" id="UP000474718"/>
    </source>
</evidence>
<dbReference type="AlphaFoldDB" id="A0AAQ1MEW8"/>
<evidence type="ECO:0000313" key="4">
    <source>
        <dbReference type="EMBL" id="MZL70465.1"/>
    </source>
</evidence>
<dbReference type="EMBL" id="FQVY01000003">
    <property type="protein sequence ID" value="SHG34217.1"/>
    <property type="molecule type" value="Genomic_DNA"/>
</dbReference>
<sequence length="461" mass="52184">MRPTITFFSGLNTIGGTHVLIGCGEDAILFDYGARPSAHYDWLNPAVHMELPRGLRQHLLTRKAPPVFGLYDPDYLGDLSYEDVIQNAWDGMQFPRYKRVSAFVSHIHQDHMELLPFLGEQVDLYMHRDSVSVYDGVVASGEWYGTKANVIGLADGEERQIGEQLHIQLRETDHDIAGASALLVTAGGHKILYTGDWRTHGRHRDYVERLFADMAAQHLDMIITETTQLKEETLWQKQLPQKELELPGLYREMLQGAQGLCYLNILCRNVERVADFIKVTKECGRTLVLDRATALLWHTAATEGLSHLEGDPVLEETGAIRLFEGEDPSGLPYETVSLREIVHHKKDYVFYLIYPKTPIMAELERTGEQGVPSHYFHADGNPLFAGDKILHAWLDDFGVRYHFHGTFGHAIPREITRMMKLASPKLVAPLHGNHPELLDTGEIPKLLPTFGQTFDLDKLFS</sequence>
<gene>
    <name evidence="4" type="ORF">GT747_11950</name>
    <name evidence="5" type="ORF">SAMN05444424_2176</name>
</gene>
<dbReference type="RefSeq" id="WP_021658137.1">
    <property type="nucleotide sequence ID" value="NZ_FQVY01000003.1"/>
</dbReference>
<keyword evidence="1" id="KW-0378">Hydrolase</keyword>
<evidence type="ECO:0000313" key="5">
    <source>
        <dbReference type="EMBL" id="SHG34217.1"/>
    </source>
</evidence>
<evidence type="ECO:0000256" key="1">
    <source>
        <dbReference type="ARBA" id="ARBA00022839"/>
    </source>
</evidence>
<evidence type="ECO:0000256" key="2">
    <source>
        <dbReference type="ARBA" id="ARBA00022884"/>
    </source>
</evidence>
<reference evidence="4 7" key="3">
    <citation type="journal article" date="2019" name="Nat. Med.">
        <title>A library of human gut bacterial isolates paired with longitudinal multiomics data enables mechanistic microbiome research.</title>
        <authorList>
            <person name="Poyet M."/>
            <person name="Groussin M."/>
            <person name="Gibbons S.M."/>
            <person name="Avila-Pacheco J."/>
            <person name="Jiang X."/>
            <person name="Kearney S.M."/>
            <person name="Perrotta A.R."/>
            <person name="Berdy B."/>
            <person name="Zhao S."/>
            <person name="Lieberman T.D."/>
            <person name="Swanson P.K."/>
            <person name="Smith M."/>
            <person name="Roesemann S."/>
            <person name="Alexander J.E."/>
            <person name="Rich S.A."/>
            <person name="Livny J."/>
            <person name="Vlamakis H."/>
            <person name="Clish C."/>
            <person name="Bullock K."/>
            <person name="Deik A."/>
            <person name="Scott J."/>
            <person name="Pierce K.A."/>
            <person name="Xavier R.J."/>
            <person name="Alm E.J."/>
        </authorList>
    </citation>
    <scope>NUCLEOTIDE SEQUENCE [LARGE SCALE GENOMIC DNA]</scope>
    <source>
        <strain evidence="4 7">BIOML-A2</strain>
    </source>
</reference>
<dbReference type="PANTHER" id="PTHR43694">
    <property type="entry name" value="RIBONUCLEASE J"/>
    <property type="match status" value="1"/>
</dbReference>
<dbReference type="PANTHER" id="PTHR43694:SF1">
    <property type="entry name" value="RIBONUCLEASE J"/>
    <property type="match status" value="1"/>
</dbReference>
<dbReference type="Gene3D" id="3.60.15.10">
    <property type="entry name" value="Ribonuclease Z/Hydroxyacylglutathione hydrolase-like"/>
    <property type="match status" value="1"/>
</dbReference>
<name>A0AAQ1MEW8_9FIRM</name>
<dbReference type="Proteomes" id="UP000474718">
    <property type="component" value="Unassembled WGS sequence"/>
</dbReference>
<dbReference type="InterPro" id="IPR001279">
    <property type="entry name" value="Metallo-B-lactamas"/>
</dbReference>
<dbReference type="SMART" id="SM00849">
    <property type="entry name" value="Lactamase_B"/>
    <property type="match status" value="1"/>
</dbReference>
<dbReference type="GO" id="GO:0003723">
    <property type="term" value="F:RNA binding"/>
    <property type="evidence" value="ECO:0007669"/>
    <property type="project" value="UniProtKB-KW"/>
</dbReference>
<evidence type="ECO:0000313" key="6">
    <source>
        <dbReference type="Proteomes" id="UP000184089"/>
    </source>
</evidence>
<dbReference type="InterPro" id="IPR036866">
    <property type="entry name" value="RibonucZ/Hydroxyglut_hydro"/>
</dbReference>
<comment type="caution">
    <text evidence="5">The sequence shown here is derived from an EMBL/GenBank/DDBJ whole genome shotgun (WGS) entry which is preliminary data.</text>
</comment>
<protein>
    <submittedName>
        <fullName evidence="5">mRNA degradation ribonuclease J1/J2</fullName>
    </submittedName>
</protein>
<dbReference type="GO" id="GO:0004527">
    <property type="term" value="F:exonuclease activity"/>
    <property type="evidence" value="ECO:0007669"/>
    <property type="project" value="UniProtKB-KW"/>
</dbReference>
<keyword evidence="2" id="KW-0694">RNA-binding</keyword>
<keyword evidence="1" id="KW-0540">Nuclease</keyword>
<organism evidence="5 6">
    <name type="scientific">Bittarella massiliensis</name>
    <name type="common">ex Durand et al. 2017</name>
    <dbReference type="NCBI Taxonomy" id="1720313"/>
    <lineage>
        <taxon>Bacteria</taxon>
        <taxon>Bacillati</taxon>
        <taxon>Bacillota</taxon>
        <taxon>Clostridia</taxon>
        <taxon>Eubacteriales</taxon>
        <taxon>Oscillospiraceae</taxon>
        <taxon>Bittarella (ex Durand et al. 2017)</taxon>
    </lineage>
</organism>
<reference evidence="6" key="2">
    <citation type="submission" date="2016-11" db="EMBL/GenBank/DDBJ databases">
        <authorList>
            <person name="Jaros S."/>
            <person name="Januszkiewicz K."/>
            <person name="Wedrychowicz H."/>
        </authorList>
    </citation>
    <scope>NUCLEOTIDE SEQUENCE [LARGE SCALE GENOMIC DNA]</scope>
    <source>
        <strain evidence="6">DSM 4029</strain>
    </source>
</reference>
<accession>A0AAQ1MEW8</accession>
<reference evidence="5" key="1">
    <citation type="submission" date="2016-11" db="EMBL/GenBank/DDBJ databases">
        <authorList>
            <person name="Varghese N."/>
            <person name="Submissions S."/>
        </authorList>
    </citation>
    <scope>NUCLEOTIDE SEQUENCE</scope>
    <source>
        <strain evidence="5">DSM 4029</strain>
    </source>
</reference>